<comment type="caution">
    <text evidence="1">The sequence shown here is derived from an EMBL/GenBank/DDBJ whole genome shotgun (WGS) entry which is preliminary data.</text>
</comment>
<evidence type="ECO:0000313" key="1">
    <source>
        <dbReference type="EMBL" id="PWA60588.1"/>
    </source>
</evidence>
<reference evidence="1 2" key="1">
    <citation type="journal article" date="2018" name="Mol. Plant">
        <title>The genome of Artemisia annua provides insight into the evolution of Asteraceae family and artemisinin biosynthesis.</title>
        <authorList>
            <person name="Shen Q."/>
            <person name="Zhang L."/>
            <person name="Liao Z."/>
            <person name="Wang S."/>
            <person name="Yan T."/>
            <person name="Shi P."/>
            <person name="Liu M."/>
            <person name="Fu X."/>
            <person name="Pan Q."/>
            <person name="Wang Y."/>
            <person name="Lv Z."/>
            <person name="Lu X."/>
            <person name="Zhang F."/>
            <person name="Jiang W."/>
            <person name="Ma Y."/>
            <person name="Chen M."/>
            <person name="Hao X."/>
            <person name="Li L."/>
            <person name="Tang Y."/>
            <person name="Lv G."/>
            <person name="Zhou Y."/>
            <person name="Sun X."/>
            <person name="Brodelius P.E."/>
            <person name="Rose J.K.C."/>
            <person name="Tang K."/>
        </authorList>
    </citation>
    <scope>NUCLEOTIDE SEQUENCE [LARGE SCALE GENOMIC DNA]</scope>
    <source>
        <strain evidence="2">cv. Huhao1</strain>
        <tissue evidence="1">Leaf</tissue>
    </source>
</reference>
<gene>
    <name evidence="1" type="ORF">CTI12_AA380730</name>
</gene>
<dbReference type="PANTHER" id="PTHR43752">
    <property type="entry name" value="BNR/ASP-BOX REPEAT FAMILY PROTEIN"/>
    <property type="match status" value="1"/>
</dbReference>
<dbReference type="AlphaFoldDB" id="A0A2U1MH93"/>
<protein>
    <submittedName>
        <fullName evidence="1">Sialidase</fullName>
    </submittedName>
</protein>
<sequence length="93" mass="10489">MAKDEQEDVPMWNPSLFKLPSNELLLFYKIGQEVQKSYDGGWSEREQLPPGILGPIKNKHEIIPKSLVTILSELDTITLDKTPKFGLALALKP</sequence>
<name>A0A2U1MH93_ARTAN</name>
<evidence type="ECO:0000313" key="2">
    <source>
        <dbReference type="Proteomes" id="UP000245207"/>
    </source>
</evidence>
<organism evidence="1 2">
    <name type="scientific">Artemisia annua</name>
    <name type="common">Sweet wormwood</name>
    <dbReference type="NCBI Taxonomy" id="35608"/>
    <lineage>
        <taxon>Eukaryota</taxon>
        <taxon>Viridiplantae</taxon>
        <taxon>Streptophyta</taxon>
        <taxon>Embryophyta</taxon>
        <taxon>Tracheophyta</taxon>
        <taxon>Spermatophyta</taxon>
        <taxon>Magnoliopsida</taxon>
        <taxon>eudicotyledons</taxon>
        <taxon>Gunneridae</taxon>
        <taxon>Pentapetalae</taxon>
        <taxon>asterids</taxon>
        <taxon>campanulids</taxon>
        <taxon>Asterales</taxon>
        <taxon>Asteraceae</taxon>
        <taxon>Asteroideae</taxon>
        <taxon>Anthemideae</taxon>
        <taxon>Artemisiinae</taxon>
        <taxon>Artemisia</taxon>
    </lineage>
</organism>
<dbReference type="EMBL" id="PKPP01005316">
    <property type="protein sequence ID" value="PWA60588.1"/>
    <property type="molecule type" value="Genomic_DNA"/>
</dbReference>
<accession>A0A2U1MH93</accession>
<dbReference type="Proteomes" id="UP000245207">
    <property type="component" value="Unassembled WGS sequence"/>
</dbReference>
<keyword evidence="2" id="KW-1185">Reference proteome</keyword>
<dbReference type="OrthoDB" id="1725518at2759"/>
<proteinExistence type="predicted"/>
<dbReference type="PANTHER" id="PTHR43752:SF2">
    <property type="entry name" value="BNR_ASP-BOX REPEAT FAMILY PROTEIN"/>
    <property type="match status" value="1"/>
</dbReference>